<protein>
    <recommendedName>
        <fullName evidence="4">O-antigen polysaccharide polymerase Wzy</fullName>
    </recommendedName>
</protein>
<organism evidence="2 3">
    <name type="scientific">Williamsia phyllosphaerae</name>
    <dbReference type="NCBI Taxonomy" id="885042"/>
    <lineage>
        <taxon>Bacteria</taxon>
        <taxon>Bacillati</taxon>
        <taxon>Actinomycetota</taxon>
        <taxon>Actinomycetes</taxon>
        <taxon>Mycobacteriales</taxon>
        <taxon>Nocardiaceae</taxon>
        <taxon>Williamsia</taxon>
    </lineage>
</organism>
<evidence type="ECO:0000313" key="2">
    <source>
        <dbReference type="EMBL" id="GGF12872.1"/>
    </source>
</evidence>
<reference evidence="3" key="1">
    <citation type="journal article" date="2019" name="Int. J. Syst. Evol. Microbiol.">
        <title>The Global Catalogue of Microorganisms (GCM) 10K type strain sequencing project: providing services to taxonomists for standard genome sequencing and annotation.</title>
        <authorList>
            <consortium name="The Broad Institute Genomics Platform"/>
            <consortium name="The Broad Institute Genome Sequencing Center for Infectious Disease"/>
            <person name="Wu L."/>
            <person name="Ma J."/>
        </authorList>
    </citation>
    <scope>NUCLEOTIDE SEQUENCE [LARGE SCALE GENOMIC DNA]</scope>
    <source>
        <strain evidence="3">CCM 7855</strain>
    </source>
</reference>
<keyword evidence="1" id="KW-0472">Membrane</keyword>
<keyword evidence="1" id="KW-1133">Transmembrane helix</keyword>
<feature type="transmembrane region" description="Helical" evidence="1">
    <location>
        <begin position="219"/>
        <end position="236"/>
    </location>
</feature>
<feature type="transmembrane region" description="Helical" evidence="1">
    <location>
        <begin position="366"/>
        <end position="389"/>
    </location>
</feature>
<keyword evidence="1" id="KW-0812">Transmembrane</keyword>
<evidence type="ECO:0000313" key="3">
    <source>
        <dbReference type="Proteomes" id="UP000632454"/>
    </source>
</evidence>
<sequence>MSTEEWGAYAQVIMVAVGLAALVSVAFLAPVLVRVFLLAQVVYWGLSFVVRPVVLLVALPSPRFADSVADPRLAYTGYGYSIREVLHPIAISIWLYVLVVLLAVALLRRYATSATTSTDRVSRPGTTGPGTDLLTTFGVAYVIGTMARAASYLSGSAGQAGDVSSANPYLDLVGNFAGLSALGLIAFYRHRRTEGTVAVIVVLLGGELVWGILTESKTPLLGAALAVAIRFALEGYTRRQFLATAVGGVALLGAFSWLQSFKVSDATELASAAADSGYPPLVRPFLSLIRRFDLLEASTDVWYMDGRSWISPVFTAKNMIVNLIPSQLGVEKFQSGTQWAQTVRGSSVDMRGISVSLAEGHLNEGLLIGGYPGVIAESVFVIAMILLVARFLRSNTMLLLVPALGFVAFPSLFERGALGITETLGKVIQLAIALFVLNIVVTWFRRRASIAAAPRHLDSKISVPTPVGGSS</sequence>
<gene>
    <name evidence="2" type="ORF">GCM10007298_05960</name>
</gene>
<evidence type="ECO:0008006" key="4">
    <source>
        <dbReference type="Google" id="ProtNLM"/>
    </source>
</evidence>
<dbReference type="Proteomes" id="UP000632454">
    <property type="component" value="Unassembled WGS sequence"/>
</dbReference>
<keyword evidence="3" id="KW-1185">Reference proteome</keyword>
<comment type="caution">
    <text evidence="2">The sequence shown here is derived from an EMBL/GenBank/DDBJ whole genome shotgun (WGS) entry which is preliminary data.</text>
</comment>
<accession>A0ABQ1U7X7</accession>
<feature type="transmembrane region" description="Helical" evidence="1">
    <location>
        <begin position="85"/>
        <end position="107"/>
    </location>
</feature>
<dbReference type="RefSeq" id="WP_188486784.1">
    <property type="nucleotide sequence ID" value="NZ_BMCS01000001.1"/>
</dbReference>
<name>A0ABQ1U7X7_9NOCA</name>
<feature type="transmembrane region" description="Helical" evidence="1">
    <location>
        <begin position="128"/>
        <end position="149"/>
    </location>
</feature>
<feature type="transmembrane region" description="Helical" evidence="1">
    <location>
        <begin position="195"/>
        <end position="213"/>
    </location>
</feature>
<feature type="transmembrane region" description="Helical" evidence="1">
    <location>
        <begin position="241"/>
        <end position="258"/>
    </location>
</feature>
<feature type="transmembrane region" description="Helical" evidence="1">
    <location>
        <begin position="6"/>
        <end position="29"/>
    </location>
</feature>
<feature type="transmembrane region" description="Helical" evidence="1">
    <location>
        <begin position="396"/>
        <end position="413"/>
    </location>
</feature>
<feature type="transmembrane region" description="Helical" evidence="1">
    <location>
        <begin position="169"/>
        <end position="188"/>
    </location>
</feature>
<feature type="transmembrane region" description="Helical" evidence="1">
    <location>
        <begin position="425"/>
        <end position="444"/>
    </location>
</feature>
<proteinExistence type="predicted"/>
<dbReference type="EMBL" id="BMCS01000001">
    <property type="protein sequence ID" value="GGF12872.1"/>
    <property type="molecule type" value="Genomic_DNA"/>
</dbReference>
<feature type="transmembrane region" description="Helical" evidence="1">
    <location>
        <begin position="41"/>
        <end position="65"/>
    </location>
</feature>
<evidence type="ECO:0000256" key="1">
    <source>
        <dbReference type="SAM" id="Phobius"/>
    </source>
</evidence>